<dbReference type="Proteomes" id="UP000001542">
    <property type="component" value="Unassembled WGS sequence"/>
</dbReference>
<keyword evidence="1" id="KW-0812">Transmembrane</keyword>
<evidence type="ECO:0000313" key="3">
    <source>
        <dbReference type="Proteomes" id="UP000001542"/>
    </source>
</evidence>
<keyword evidence="1" id="KW-1133">Transmembrane helix</keyword>
<dbReference type="InParanoid" id="A2ESY9"/>
<evidence type="ECO:0000256" key="1">
    <source>
        <dbReference type="SAM" id="Phobius"/>
    </source>
</evidence>
<dbReference type="KEGG" id="tva:4762101"/>
<proteinExistence type="predicted"/>
<dbReference type="AlphaFoldDB" id="A2ESY9"/>
<dbReference type="InterPro" id="IPR036380">
    <property type="entry name" value="Isochorismatase-like_sf"/>
</dbReference>
<reference evidence="2" key="2">
    <citation type="journal article" date="2007" name="Science">
        <title>Draft genome sequence of the sexually transmitted pathogen Trichomonas vaginalis.</title>
        <authorList>
            <person name="Carlton J.M."/>
            <person name="Hirt R.P."/>
            <person name="Silva J.C."/>
            <person name="Delcher A.L."/>
            <person name="Schatz M."/>
            <person name="Zhao Q."/>
            <person name="Wortman J.R."/>
            <person name="Bidwell S.L."/>
            <person name="Alsmark U.C.M."/>
            <person name="Besteiro S."/>
            <person name="Sicheritz-Ponten T."/>
            <person name="Noel C.J."/>
            <person name="Dacks J.B."/>
            <person name="Foster P.G."/>
            <person name="Simillion C."/>
            <person name="Van de Peer Y."/>
            <person name="Miranda-Saavedra D."/>
            <person name="Barton G.J."/>
            <person name="Westrop G.D."/>
            <person name="Mueller S."/>
            <person name="Dessi D."/>
            <person name="Fiori P.L."/>
            <person name="Ren Q."/>
            <person name="Paulsen I."/>
            <person name="Zhang H."/>
            <person name="Bastida-Corcuera F.D."/>
            <person name="Simoes-Barbosa A."/>
            <person name="Brown M.T."/>
            <person name="Hayes R.D."/>
            <person name="Mukherjee M."/>
            <person name="Okumura C.Y."/>
            <person name="Schneider R."/>
            <person name="Smith A.J."/>
            <person name="Vanacova S."/>
            <person name="Villalvazo M."/>
            <person name="Haas B.J."/>
            <person name="Pertea M."/>
            <person name="Feldblyum T.V."/>
            <person name="Utterback T.R."/>
            <person name="Shu C.L."/>
            <person name="Osoegawa K."/>
            <person name="de Jong P.J."/>
            <person name="Hrdy I."/>
            <person name="Horvathova L."/>
            <person name="Zubacova Z."/>
            <person name="Dolezal P."/>
            <person name="Malik S.B."/>
            <person name="Logsdon J.M. Jr."/>
            <person name="Henze K."/>
            <person name="Gupta A."/>
            <person name="Wang C.C."/>
            <person name="Dunne R.L."/>
            <person name="Upcroft J.A."/>
            <person name="Upcroft P."/>
            <person name="White O."/>
            <person name="Salzberg S.L."/>
            <person name="Tang P."/>
            <person name="Chiu C.-H."/>
            <person name="Lee Y.-S."/>
            <person name="Embley T.M."/>
            <person name="Coombs G.H."/>
            <person name="Mottram J.C."/>
            <person name="Tachezy J."/>
            <person name="Fraser-Liggett C.M."/>
            <person name="Johnson P.J."/>
        </authorList>
    </citation>
    <scope>NUCLEOTIDE SEQUENCE [LARGE SCALE GENOMIC DNA]</scope>
    <source>
        <strain evidence="2">G3</strain>
    </source>
</reference>
<dbReference type="Gene3D" id="3.40.50.850">
    <property type="entry name" value="Isochorismatase-like"/>
    <property type="match status" value="1"/>
</dbReference>
<evidence type="ECO:0000313" key="2">
    <source>
        <dbReference type="EMBL" id="EAY04247.1"/>
    </source>
</evidence>
<organism evidence="2 3">
    <name type="scientific">Trichomonas vaginalis (strain ATCC PRA-98 / G3)</name>
    <dbReference type="NCBI Taxonomy" id="412133"/>
    <lineage>
        <taxon>Eukaryota</taxon>
        <taxon>Metamonada</taxon>
        <taxon>Parabasalia</taxon>
        <taxon>Trichomonadida</taxon>
        <taxon>Trichomonadidae</taxon>
        <taxon>Trichomonas</taxon>
    </lineage>
</organism>
<dbReference type="RefSeq" id="XP_001316470.1">
    <property type="nucleotide sequence ID" value="XM_001316435.1"/>
</dbReference>
<sequence>MDRVDFLPYLGQQKHAKKHRSKFFIIFVSLSLSILYFASIITCIYLNKTIIDSDYPLIPDYELFIKIPSKIHGKNQTFSIDMHSLVAYVDIWRGHWCPYYNDRNFFLSPRVNELLQIIRMFQIPVSHLSFTAESSMLYTRQRKRAKTAILYGNTTVLNEYEPYLNESYSKYIPGFIDKCNHNLSRFNRYRDHGFSKDICISDDDYYVSSFKEASMLFNGLGAKYVLIFGEHTNMCIMQVIMYCLKAGMQPIIVRDLVDCAWVYHFQKTTFSRHTESNSAVNKYIESLGVPSVLSYDLIRAFKDVPLKRTRPKYNPEENAYRFKNLLL</sequence>
<feature type="transmembrane region" description="Helical" evidence="1">
    <location>
        <begin position="23"/>
        <end position="47"/>
    </location>
</feature>
<dbReference type="VEuPathDB" id="TrichDB:TVAG_474530"/>
<gene>
    <name evidence="2" type="ORF">TVAG_474530</name>
</gene>
<keyword evidence="3" id="KW-1185">Reference proteome</keyword>
<dbReference type="SUPFAM" id="SSF52499">
    <property type="entry name" value="Isochorismatase-like hydrolases"/>
    <property type="match status" value="1"/>
</dbReference>
<protein>
    <recommendedName>
        <fullName evidence="4">Isochorismatase-like domain-containing protein</fullName>
    </recommendedName>
</protein>
<accession>A2ESY9</accession>
<reference evidence="2" key="1">
    <citation type="submission" date="2006-10" db="EMBL/GenBank/DDBJ databases">
        <authorList>
            <person name="Amadeo P."/>
            <person name="Zhao Q."/>
            <person name="Wortman J."/>
            <person name="Fraser-Liggett C."/>
            <person name="Carlton J."/>
        </authorList>
    </citation>
    <scope>NUCLEOTIDE SEQUENCE</scope>
    <source>
        <strain evidence="2">G3</strain>
    </source>
</reference>
<evidence type="ECO:0008006" key="4">
    <source>
        <dbReference type="Google" id="ProtNLM"/>
    </source>
</evidence>
<name>A2ESY9_TRIV3</name>
<dbReference type="EMBL" id="DS113481">
    <property type="protein sequence ID" value="EAY04247.1"/>
    <property type="molecule type" value="Genomic_DNA"/>
</dbReference>
<keyword evidence="1" id="KW-0472">Membrane</keyword>
<dbReference type="VEuPathDB" id="TrichDB:TVAGG3_0191630"/>